<protein>
    <submittedName>
        <fullName evidence="2">Putative phosphoesterase</fullName>
    </submittedName>
</protein>
<evidence type="ECO:0000313" key="3">
    <source>
        <dbReference type="Proteomes" id="UP000199239"/>
    </source>
</evidence>
<dbReference type="InterPro" id="IPR026336">
    <property type="entry name" value="PdeM-like"/>
</dbReference>
<dbReference type="NCBIfam" id="TIGR04123">
    <property type="entry name" value="P_estr_lig_assc"/>
    <property type="match status" value="1"/>
</dbReference>
<organism evidence="2 3">
    <name type="scientific">Sulfitobacter marinus</name>
    <dbReference type="NCBI Taxonomy" id="394264"/>
    <lineage>
        <taxon>Bacteria</taxon>
        <taxon>Pseudomonadati</taxon>
        <taxon>Pseudomonadota</taxon>
        <taxon>Alphaproteobacteria</taxon>
        <taxon>Rhodobacterales</taxon>
        <taxon>Roseobacteraceae</taxon>
        <taxon>Sulfitobacter</taxon>
    </lineage>
</organism>
<dbReference type="SUPFAM" id="SSF56300">
    <property type="entry name" value="Metallo-dependent phosphatases"/>
    <property type="match status" value="1"/>
</dbReference>
<proteinExistence type="predicted"/>
<dbReference type="GO" id="GO:0016787">
    <property type="term" value="F:hydrolase activity"/>
    <property type="evidence" value="ECO:0007669"/>
    <property type="project" value="InterPro"/>
</dbReference>
<dbReference type="AlphaFoldDB" id="A0A1I6UE64"/>
<name>A0A1I6UE64_9RHOB</name>
<reference evidence="3" key="1">
    <citation type="submission" date="2016-10" db="EMBL/GenBank/DDBJ databases">
        <authorList>
            <person name="Varghese N."/>
            <person name="Submissions S."/>
        </authorList>
    </citation>
    <scope>NUCLEOTIDE SEQUENCE [LARGE SCALE GENOMIC DNA]</scope>
    <source>
        <strain evidence="3">DSM 23422</strain>
    </source>
</reference>
<dbReference type="PANTHER" id="PTHR39323:SF1">
    <property type="entry name" value="BLR1149 PROTEIN"/>
    <property type="match status" value="1"/>
</dbReference>
<keyword evidence="3" id="KW-1185">Reference proteome</keyword>
<dbReference type="Pfam" id="PF00149">
    <property type="entry name" value="Metallophos"/>
    <property type="match status" value="1"/>
</dbReference>
<dbReference type="InterPro" id="IPR029052">
    <property type="entry name" value="Metallo-depent_PP-like"/>
</dbReference>
<evidence type="ECO:0000313" key="2">
    <source>
        <dbReference type="EMBL" id="SFS99766.1"/>
    </source>
</evidence>
<gene>
    <name evidence="2" type="ORF">SAMN04488040_2674</name>
</gene>
<dbReference type="STRING" id="394264.SAMN04488040_2674"/>
<dbReference type="PANTHER" id="PTHR39323">
    <property type="entry name" value="BLR1149 PROTEIN"/>
    <property type="match status" value="1"/>
</dbReference>
<dbReference type="Gene3D" id="3.60.21.10">
    <property type="match status" value="1"/>
</dbReference>
<dbReference type="Proteomes" id="UP000199239">
    <property type="component" value="Unassembled WGS sequence"/>
</dbReference>
<dbReference type="EMBL" id="FPAJ01000004">
    <property type="protein sequence ID" value="SFS99766.1"/>
    <property type="molecule type" value="Genomic_DNA"/>
</dbReference>
<feature type="domain" description="Calcineurin-like phosphoesterase" evidence="1">
    <location>
        <begin position="76"/>
        <end position="172"/>
    </location>
</feature>
<accession>A0A1I6UE64</accession>
<evidence type="ECO:0000259" key="1">
    <source>
        <dbReference type="Pfam" id="PF00149"/>
    </source>
</evidence>
<dbReference type="InterPro" id="IPR004843">
    <property type="entry name" value="Calcineurin-like_PHP"/>
</dbReference>
<sequence length="269" mass="29168">MSLIPAWLIARKQLRLHPFENTHGTPVSGQIDVSIALAVGATIPHERSMNLGFDFSLSGANLTALGSGALWWAEHRLLCVSDLHLGKSERIARRGGTTLPPYETRDTLTKLTHDLERCAPQTVVALGDSFDDLGAANALPADERNWITKLQAGRRWIWIEGNHDPGSVKLGGTHMVELKLGALSFRHIATPAAQGEVSGHYHPKAALNVGRRSISRPAFLYDEARLILPAYGTYTGGLRTDSEPIRSLMSAKACAILTGPHPTAVPMPR</sequence>